<dbReference type="InterPro" id="IPR036390">
    <property type="entry name" value="WH_DNA-bd_sf"/>
</dbReference>
<evidence type="ECO:0000313" key="5">
    <source>
        <dbReference type="EMBL" id="GLR73093.1"/>
    </source>
</evidence>
<gene>
    <name evidence="5" type="ORF">GCM10007852_40010</name>
</gene>
<dbReference type="GO" id="GO:0003677">
    <property type="term" value="F:DNA binding"/>
    <property type="evidence" value="ECO:0007669"/>
    <property type="project" value="UniProtKB-KW"/>
</dbReference>
<dbReference type="Gene3D" id="1.10.10.10">
    <property type="entry name" value="Winged helix-like DNA-binding domain superfamily/Winged helix DNA-binding domain"/>
    <property type="match status" value="1"/>
</dbReference>
<keyword evidence="1" id="KW-0805">Transcription regulation</keyword>
<evidence type="ECO:0000256" key="2">
    <source>
        <dbReference type="ARBA" id="ARBA00023125"/>
    </source>
</evidence>
<evidence type="ECO:0000313" key="6">
    <source>
        <dbReference type="Proteomes" id="UP001156601"/>
    </source>
</evidence>
<dbReference type="PROSITE" id="PS51118">
    <property type="entry name" value="HTH_HXLR"/>
    <property type="match status" value="1"/>
</dbReference>
<protein>
    <recommendedName>
        <fullName evidence="4">HTH hxlR-type domain-containing protein</fullName>
    </recommendedName>
</protein>
<comment type="caution">
    <text evidence="5">The sequence shown here is derived from an EMBL/GenBank/DDBJ whole genome shotgun (WGS) entry which is preliminary data.</text>
</comment>
<dbReference type="InterPro" id="IPR002577">
    <property type="entry name" value="HTH_HxlR"/>
</dbReference>
<keyword evidence="2" id="KW-0238">DNA-binding</keyword>
<evidence type="ECO:0000256" key="1">
    <source>
        <dbReference type="ARBA" id="ARBA00023015"/>
    </source>
</evidence>
<proteinExistence type="predicted"/>
<dbReference type="Proteomes" id="UP001156601">
    <property type="component" value="Unassembled WGS sequence"/>
</dbReference>
<reference evidence="5" key="2">
    <citation type="submission" date="2023-01" db="EMBL/GenBank/DDBJ databases">
        <title>Draft genome sequence of Agaribacter marinus strain NBRC 110023.</title>
        <authorList>
            <person name="Sun Q."/>
            <person name="Mori K."/>
        </authorList>
    </citation>
    <scope>NUCLEOTIDE SEQUENCE</scope>
    <source>
        <strain evidence="5">NBRC 110023</strain>
    </source>
</reference>
<dbReference type="Pfam" id="PF01638">
    <property type="entry name" value="HxlR"/>
    <property type="match status" value="1"/>
</dbReference>
<evidence type="ECO:0000259" key="4">
    <source>
        <dbReference type="PROSITE" id="PS51118"/>
    </source>
</evidence>
<reference evidence="5" key="1">
    <citation type="journal article" date="2014" name="Int. J. Syst. Evol. Microbiol.">
        <title>Complete genome sequence of Corynebacterium casei LMG S-19264T (=DSM 44701T), isolated from a smear-ripened cheese.</title>
        <authorList>
            <consortium name="US DOE Joint Genome Institute (JGI-PGF)"/>
            <person name="Walter F."/>
            <person name="Albersmeier A."/>
            <person name="Kalinowski J."/>
            <person name="Ruckert C."/>
        </authorList>
    </citation>
    <scope>NUCLEOTIDE SEQUENCE</scope>
    <source>
        <strain evidence="5">NBRC 110023</strain>
    </source>
</reference>
<dbReference type="RefSeq" id="WP_284219521.1">
    <property type="nucleotide sequence ID" value="NZ_BSOT01000020.1"/>
</dbReference>
<dbReference type="PANTHER" id="PTHR33204">
    <property type="entry name" value="TRANSCRIPTIONAL REGULATOR, MARR FAMILY"/>
    <property type="match status" value="1"/>
</dbReference>
<dbReference type="InterPro" id="IPR036388">
    <property type="entry name" value="WH-like_DNA-bd_sf"/>
</dbReference>
<keyword evidence="6" id="KW-1185">Reference proteome</keyword>
<dbReference type="PANTHER" id="PTHR33204:SF37">
    <property type="entry name" value="HTH-TYPE TRANSCRIPTIONAL REGULATOR YODB"/>
    <property type="match status" value="1"/>
</dbReference>
<evidence type="ECO:0000256" key="3">
    <source>
        <dbReference type="ARBA" id="ARBA00023163"/>
    </source>
</evidence>
<name>A0AA37T039_9ALTE</name>
<keyword evidence="3" id="KW-0804">Transcription</keyword>
<dbReference type="SUPFAM" id="SSF46785">
    <property type="entry name" value="Winged helix' DNA-binding domain"/>
    <property type="match status" value="1"/>
</dbReference>
<accession>A0AA37T039</accession>
<sequence>MSDLLKLVEGEFRSSCPLCCALDLLGDKWSLIILRDMLFFKKRQYQEFLESSEAISTNILSNRLKRLEELKLIDKRMYQTNPKRYEYKPTNAAEELRQPILVLMQWSLANVKGMRVSTEKIEQMVGGVAQRKANLNADK</sequence>
<dbReference type="EMBL" id="BSOT01000020">
    <property type="protein sequence ID" value="GLR73093.1"/>
    <property type="molecule type" value="Genomic_DNA"/>
</dbReference>
<dbReference type="AlphaFoldDB" id="A0AA37T039"/>
<feature type="domain" description="HTH hxlR-type" evidence="4">
    <location>
        <begin position="16"/>
        <end position="115"/>
    </location>
</feature>
<organism evidence="5 6">
    <name type="scientific">Agaribacter marinus</name>
    <dbReference type="NCBI Taxonomy" id="1431249"/>
    <lineage>
        <taxon>Bacteria</taxon>
        <taxon>Pseudomonadati</taxon>
        <taxon>Pseudomonadota</taxon>
        <taxon>Gammaproteobacteria</taxon>
        <taxon>Alteromonadales</taxon>
        <taxon>Alteromonadaceae</taxon>
        <taxon>Agaribacter</taxon>
    </lineage>
</organism>